<keyword evidence="2" id="KW-1133">Transmembrane helix</keyword>
<evidence type="ECO:0000256" key="1">
    <source>
        <dbReference type="SAM" id="MobiDB-lite"/>
    </source>
</evidence>
<protein>
    <submittedName>
        <fullName evidence="3">Uncharacterized protein</fullName>
    </submittedName>
</protein>
<keyword evidence="4" id="KW-1185">Reference proteome</keyword>
<comment type="caution">
    <text evidence="3">The sequence shown here is derived from an EMBL/GenBank/DDBJ whole genome shotgun (WGS) entry which is preliminary data.</text>
</comment>
<dbReference type="EMBL" id="MU006094">
    <property type="protein sequence ID" value="KAF2839843.1"/>
    <property type="molecule type" value="Genomic_DNA"/>
</dbReference>
<organism evidence="3 4">
    <name type="scientific">Patellaria atrata CBS 101060</name>
    <dbReference type="NCBI Taxonomy" id="1346257"/>
    <lineage>
        <taxon>Eukaryota</taxon>
        <taxon>Fungi</taxon>
        <taxon>Dikarya</taxon>
        <taxon>Ascomycota</taxon>
        <taxon>Pezizomycotina</taxon>
        <taxon>Dothideomycetes</taxon>
        <taxon>Dothideomycetes incertae sedis</taxon>
        <taxon>Patellariales</taxon>
        <taxon>Patellariaceae</taxon>
        <taxon>Patellaria</taxon>
    </lineage>
</organism>
<keyword evidence="2" id="KW-0812">Transmembrane</keyword>
<reference evidence="3" key="1">
    <citation type="journal article" date="2020" name="Stud. Mycol.">
        <title>101 Dothideomycetes genomes: a test case for predicting lifestyles and emergence of pathogens.</title>
        <authorList>
            <person name="Haridas S."/>
            <person name="Albert R."/>
            <person name="Binder M."/>
            <person name="Bloem J."/>
            <person name="Labutti K."/>
            <person name="Salamov A."/>
            <person name="Andreopoulos B."/>
            <person name="Baker S."/>
            <person name="Barry K."/>
            <person name="Bills G."/>
            <person name="Bluhm B."/>
            <person name="Cannon C."/>
            <person name="Castanera R."/>
            <person name="Culley D."/>
            <person name="Daum C."/>
            <person name="Ezra D."/>
            <person name="Gonzalez J."/>
            <person name="Henrissat B."/>
            <person name="Kuo A."/>
            <person name="Liang C."/>
            <person name="Lipzen A."/>
            <person name="Lutzoni F."/>
            <person name="Magnuson J."/>
            <person name="Mondo S."/>
            <person name="Nolan M."/>
            <person name="Ohm R."/>
            <person name="Pangilinan J."/>
            <person name="Park H.-J."/>
            <person name="Ramirez L."/>
            <person name="Alfaro M."/>
            <person name="Sun H."/>
            <person name="Tritt A."/>
            <person name="Yoshinaga Y."/>
            <person name="Zwiers L.-H."/>
            <person name="Turgeon B."/>
            <person name="Goodwin S."/>
            <person name="Spatafora J."/>
            <person name="Crous P."/>
            <person name="Grigoriev I."/>
        </authorList>
    </citation>
    <scope>NUCLEOTIDE SEQUENCE</scope>
    <source>
        <strain evidence="3">CBS 101060</strain>
    </source>
</reference>
<feature type="region of interest" description="Disordered" evidence="1">
    <location>
        <begin position="14"/>
        <end position="36"/>
    </location>
</feature>
<dbReference type="Proteomes" id="UP000799429">
    <property type="component" value="Unassembled WGS sequence"/>
</dbReference>
<feature type="compositionally biased region" description="Polar residues" evidence="1">
    <location>
        <begin position="22"/>
        <end position="31"/>
    </location>
</feature>
<feature type="transmembrane region" description="Helical" evidence="2">
    <location>
        <begin position="156"/>
        <end position="177"/>
    </location>
</feature>
<evidence type="ECO:0000313" key="3">
    <source>
        <dbReference type="EMBL" id="KAF2839843.1"/>
    </source>
</evidence>
<gene>
    <name evidence="3" type="ORF">M501DRAFT_738810</name>
</gene>
<accession>A0A9P4SBY1</accession>
<sequence length="178" mass="19108">MGGTGLVPLRGNDVKTRDFALNPSTPSNQTKGGFPLGFETPNVAVSDLSDPSNRMIESASELRNVSRGPSAARLAEDMVAGRALVLILAKSIPRMEVRRTNMETGTRYMYLFSYSKVVGVEGSVRRRGVGVGRVELRDVGEGRGEGEVGGWTWGDVFMLLLSACCVFVVTIVVVKVLG</sequence>
<name>A0A9P4SBY1_9PEZI</name>
<keyword evidence="2" id="KW-0472">Membrane</keyword>
<proteinExistence type="predicted"/>
<evidence type="ECO:0000313" key="4">
    <source>
        <dbReference type="Proteomes" id="UP000799429"/>
    </source>
</evidence>
<evidence type="ECO:0000256" key="2">
    <source>
        <dbReference type="SAM" id="Phobius"/>
    </source>
</evidence>
<dbReference type="AlphaFoldDB" id="A0A9P4SBY1"/>